<dbReference type="Gene3D" id="3.30.1360.40">
    <property type="match status" value="1"/>
</dbReference>
<dbReference type="InterPro" id="IPR029000">
    <property type="entry name" value="Cyclophilin-like_dom_sf"/>
</dbReference>
<keyword evidence="2" id="KW-0378">Hydrolase</keyword>
<keyword evidence="7" id="KW-1185">Reference proteome</keyword>
<dbReference type="Pfam" id="PF02682">
    <property type="entry name" value="CT_C_D"/>
    <property type="match status" value="1"/>
</dbReference>
<evidence type="ECO:0000259" key="5">
    <source>
        <dbReference type="SMART" id="SM00797"/>
    </source>
</evidence>
<evidence type="ECO:0000256" key="2">
    <source>
        <dbReference type="ARBA" id="ARBA00022801"/>
    </source>
</evidence>
<sequence>MRFLNVGTSALLVELDDRDAHDAMSLFDAIVQQQRNGDSSLSQLIEIVPAACTLLVRFDPLEVSRRSIECAIRDLRSKESRATRVSRTIEVPVIYDGEDSDAVAAMLGISSQQLIERHVACSWTAAFVGFAPGFAYLTGDDPLFNVPRRQEPRLRVPAGSVGLAGAYSGVYPRASSGGWQLIGFTPALMWDEQHDPPALIQPGDSVRFCVSHEHISAVNGSVAEQQTRQSPGFAAKPSKSAPAPIQARGLHVDRPGAFAIFEDDGRIAANMGVTASGAADPASLHRSNILAGNPAGTPAIEITGGGARFTAVGEVVVALAGAQAPIAVHGKDGSYTGIARQEAFLLNDGDTVELGVLYDGLRDYLAVQGGFVADEVIGSASGDTMSHIGPAPLCAGDFLACADGPHTVTGHAVDWSRLPVRGSLTELTVVLGPRDDWFTTQAIDDLIGQSWTVTPRSDRVGLRLSAARPLERVVARELNSEGTVTGAIEVPSNGQPVLFLRDHPVTGGYPVIAVLDPESLALAGQLPTGALVRFRTVYSDAPAETAQVVNDKNYGENDSEKHDISYDSARNEHALRMQRG</sequence>
<evidence type="ECO:0000313" key="6">
    <source>
        <dbReference type="EMBL" id="KAE8128091.1"/>
    </source>
</evidence>
<dbReference type="GO" id="GO:0005524">
    <property type="term" value="F:ATP binding"/>
    <property type="evidence" value="ECO:0007669"/>
    <property type="project" value="UniProtKB-KW"/>
</dbReference>
<keyword evidence="3" id="KW-0067">ATP-binding</keyword>
<protein>
    <recommendedName>
        <fullName evidence="8">Allophanate hydrolase</fullName>
    </recommendedName>
</protein>
<dbReference type="NCBIfam" id="TIGR00370">
    <property type="entry name" value="5-oxoprolinase subunit PxpB"/>
    <property type="match status" value="1"/>
</dbReference>
<dbReference type="Pfam" id="PF02626">
    <property type="entry name" value="CT_A_B"/>
    <property type="match status" value="1"/>
</dbReference>
<dbReference type="InterPro" id="IPR003833">
    <property type="entry name" value="CT_C_D"/>
</dbReference>
<dbReference type="InterPro" id="IPR010016">
    <property type="entry name" value="PxpB"/>
</dbReference>
<evidence type="ECO:0008006" key="8">
    <source>
        <dbReference type="Google" id="ProtNLM"/>
    </source>
</evidence>
<gene>
    <name evidence="6" type="ORF">DDE84_06845</name>
</gene>
<dbReference type="RefSeq" id="WP_152580949.1">
    <property type="nucleotide sequence ID" value="NZ_JALCCS010000032.1"/>
</dbReference>
<proteinExistence type="predicted"/>
<comment type="caution">
    <text evidence="6">The sequence shown here is derived from an EMBL/GenBank/DDBJ whole genome shotgun (WGS) entry which is preliminary data.</text>
</comment>
<dbReference type="SMART" id="SM00797">
    <property type="entry name" value="AHS2"/>
    <property type="match status" value="1"/>
</dbReference>
<dbReference type="AlphaFoldDB" id="A0A5N6S0X8"/>
<evidence type="ECO:0000256" key="1">
    <source>
        <dbReference type="ARBA" id="ARBA00022741"/>
    </source>
</evidence>
<dbReference type="GO" id="GO:0016787">
    <property type="term" value="F:hydrolase activity"/>
    <property type="evidence" value="ECO:0007669"/>
    <property type="project" value="UniProtKB-KW"/>
</dbReference>
<feature type="domain" description="Carboxyltransferase" evidence="5">
    <location>
        <begin position="270"/>
        <end position="553"/>
    </location>
</feature>
<reference evidence="6 7" key="1">
    <citation type="submission" date="2018-04" db="EMBL/GenBank/DDBJ databases">
        <authorList>
            <person name="Eckel V.P."/>
            <person name="Vogel R.F."/>
        </authorList>
    </citation>
    <scope>NUCLEOTIDE SEQUENCE [LARGE SCALE GENOMIC DNA]</scope>
    <source>
        <strain evidence="7">TMW 2.1764</strain>
    </source>
</reference>
<evidence type="ECO:0000259" key="4">
    <source>
        <dbReference type="SMART" id="SM00796"/>
    </source>
</evidence>
<keyword evidence="1" id="KW-0547">Nucleotide-binding</keyword>
<dbReference type="SMART" id="SM00796">
    <property type="entry name" value="AHS1"/>
    <property type="match status" value="1"/>
</dbReference>
<dbReference type="GeneID" id="78127399"/>
<feature type="domain" description="Carboxyltransferase" evidence="4">
    <location>
        <begin position="1"/>
        <end position="200"/>
    </location>
</feature>
<evidence type="ECO:0000256" key="3">
    <source>
        <dbReference type="ARBA" id="ARBA00022840"/>
    </source>
</evidence>
<dbReference type="Proteomes" id="UP000325415">
    <property type="component" value="Unassembled WGS sequence"/>
</dbReference>
<dbReference type="OrthoDB" id="9768696at2"/>
<dbReference type="InterPro" id="IPR052708">
    <property type="entry name" value="PxpC"/>
</dbReference>
<dbReference type="SUPFAM" id="SSF50891">
    <property type="entry name" value="Cyclophilin-like"/>
    <property type="match status" value="2"/>
</dbReference>
<evidence type="ECO:0000313" key="7">
    <source>
        <dbReference type="Proteomes" id="UP000325415"/>
    </source>
</evidence>
<dbReference type="InterPro" id="IPR003778">
    <property type="entry name" value="CT_A_B"/>
</dbReference>
<dbReference type="PANTHER" id="PTHR43309">
    <property type="entry name" value="5-OXOPROLINASE SUBUNIT C"/>
    <property type="match status" value="1"/>
</dbReference>
<dbReference type="PANTHER" id="PTHR43309:SF3">
    <property type="entry name" value="5-OXOPROLINASE SUBUNIT C"/>
    <property type="match status" value="1"/>
</dbReference>
<name>A0A5N6S0X8_9BIFI</name>
<organism evidence="6 7">
    <name type="scientific">Bifidobacterium tibiigranuli</name>
    <dbReference type="NCBI Taxonomy" id="2172043"/>
    <lineage>
        <taxon>Bacteria</taxon>
        <taxon>Bacillati</taxon>
        <taxon>Actinomycetota</taxon>
        <taxon>Actinomycetes</taxon>
        <taxon>Bifidobacteriales</taxon>
        <taxon>Bifidobacteriaceae</taxon>
        <taxon>Bifidobacterium</taxon>
    </lineage>
</organism>
<dbReference type="SUPFAM" id="SSF160467">
    <property type="entry name" value="PH0987 N-terminal domain-like"/>
    <property type="match status" value="1"/>
</dbReference>
<accession>A0A5N6S0X8</accession>
<dbReference type="EMBL" id="QDAG01000006">
    <property type="protein sequence ID" value="KAE8128091.1"/>
    <property type="molecule type" value="Genomic_DNA"/>
</dbReference>
<dbReference type="Gene3D" id="2.40.100.10">
    <property type="entry name" value="Cyclophilin-like"/>
    <property type="match status" value="2"/>
</dbReference>